<dbReference type="Gene3D" id="1.10.3480.10">
    <property type="entry name" value="TorD-like"/>
    <property type="match status" value="1"/>
</dbReference>
<sequence length="230" mass="25126">MRAMNNTAFLLSLIAPLFSHLKDEEYGQVLRNAAWQDVRAAAGDTAGAALALPAWPVRSSFQNELLMPGMPLAAMPVESLYKPWSSQEGNAFGATRGLYMGDAARHMSALYRQLSIDVPASFASMPDHLTLELELLSLVLEAGNEEAARQLVHDHVDWLDDYDAALANRADMVAHNGALIDQRRRTLLDGIAFLRALLALVTSITRAILNERTEAPHGCSNPVPLFHAGR</sequence>
<organism evidence="2 4">
    <name type="scientific">Eggerthella sinensis</name>
    <dbReference type="NCBI Taxonomy" id="242230"/>
    <lineage>
        <taxon>Bacteria</taxon>
        <taxon>Bacillati</taxon>
        <taxon>Actinomycetota</taxon>
        <taxon>Coriobacteriia</taxon>
        <taxon>Eggerthellales</taxon>
        <taxon>Eggerthellaceae</taxon>
        <taxon>Eggerthella</taxon>
    </lineage>
</organism>
<keyword evidence="3" id="KW-1185">Reference proteome</keyword>
<evidence type="ECO:0008006" key="5">
    <source>
        <dbReference type="Google" id="ProtNLM"/>
    </source>
</evidence>
<evidence type="ECO:0000313" key="3">
    <source>
        <dbReference type="Proteomes" id="UP000253817"/>
    </source>
</evidence>
<name>A0A3N0J041_9ACTN</name>
<dbReference type="Pfam" id="PF02613">
    <property type="entry name" value="Nitrate_red_del"/>
    <property type="match status" value="1"/>
</dbReference>
<dbReference type="SUPFAM" id="SSF89155">
    <property type="entry name" value="TorD-like"/>
    <property type="match status" value="1"/>
</dbReference>
<dbReference type="EMBL" id="QICC01000009">
    <property type="protein sequence ID" value="RNM42601.1"/>
    <property type="molecule type" value="Genomic_DNA"/>
</dbReference>
<reference evidence="2" key="3">
    <citation type="journal article" date="2019" name="Microbiol. Resour. Announc.">
        <title>Draft Genome Sequences of Type Strains of Gordonibacter faecihominis, Paraeggerthella hongkongensis, Parvibacter caecicola,Slackia equolifaciens, Slackia faecicanis, and Slackia isoflavoniconvertens.</title>
        <authorList>
            <person name="Danylec N."/>
            <person name="Stoll D.A."/>
            <person name="Dotsch A."/>
            <person name="Huch M."/>
        </authorList>
    </citation>
    <scope>NUCLEOTIDE SEQUENCE</scope>
    <source>
        <strain evidence="2">DSM 16107</strain>
    </source>
</reference>
<evidence type="ECO:0000313" key="1">
    <source>
        <dbReference type="EMBL" id="RDB71749.1"/>
    </source>
</evidence>
<accession>A0A3N0J041</accession>
<reference evidence="4" key="2">
    <citation type="submission" date="2018-05" db="EMBL/GenBank/DDBJ databases">
        <title>Genome Sequencing of selected type strains of the family Eggerthellaceae.</title>
        <authorList>
            <person name="Danylec N."/>
            <person name="Stoll D.A."/>
            <person name="Doetsch A."/>
            <person name="Huch M."/>
        </authorList>
    </citation>
    <scope>NUCLEOTIDE SEQUENCE [LARGE SCALE GENOMIC DNA]</scope>
    <source>
        <strain evidence="4">DSM 16107</strain>
    </source>
</reference>
<reference evidence="1 3" key="1">
    <citation type="journal article" date="2018" name="Elife">
        <title>Discovery and characterization of a prevalent human gut bacterial enzyme sufficient for the inactivation of a family of plant toxins.</title>
        <authorList>
            <person name="Koppel N."/>
            <person name="Bisanz J.E."/>
            <person name="Pandelia M.E."/>
            <person name="Turnbaugh P.J."/>
            <person name="Balskus E.P."/>
        </authorList>
    </citation>
    <scope>NUCLEOTIDE SEQUENCE [LARGE SCALE GENOMIC DNA]</scope>
    <source>
        <strain evidence="1 3">DSM 16107</strain>
    </source>
</reference>
<evidence type="ECO:0000313" key="2">
    <source>
        <dbReference type="EMBL" id="RNM42601.1"/>
    </source>
</evidence>
<dbReference type="Proteomes" id="UP000253817">
    <property type="component" value="Unassembled WGS sequence"/>
</dbReference>
<dbReference type="InterPro" id="IPR036411">
    <property type="entry name" value="TorD-like_sf"/>
</dbReference>
<dbReference type="EMBL" id="PPTT01000001">
    <property type="protein sequence ID" value="RDB71749.1"/>
    <property type="molecule type" value="Genomic_DNA"/>
</dbReference>
<dbReference type="AlphaFoldDB" id="A0A3N0J041"/>
<dbReference type="Proteomes" id="UP000270112">
    <property type="component" value="Unassembled WGS sequence"/>
</dbReference>
<dbReference type="InterPro" id="IPR020945">
    <property type="entry name" value="DMSO/NO3_reduct_chaperone"/>
</dbReference>
<protein>
    <recommendedName>
        <fullName evidence="5">Nitrate reductase delta subunit</fullName>
    </recommendedName>
</protein>
<comment type="caution">
    <text evidence="2">The sequence shown here is derived from an EMBL/GenBank/DDBJ whole genome shotgun (WGS) entry which is preliminary data.</text>
</comment>
<dbReference type="OrthoDB" id="1808217at2"/>
<evidence type="ECO:0000313" key="4">
    <source>
        <dbReference type="Proteomes" id="UP000270112"/>
    </source>
</evidence>
<gene>
    <name evidence="1" type="ORF">C1876_00130</name>
    <name evidence="2" type="ORF">DMP09_03810</name>
</gene>
<proteinExistence type="predicted"/>